<sequence length="264" mass="27784">MALPHLPQQFIISELKDNLMKNKVILITGGTTGIGLATAQLLLSEGAKVIVTGRNPATLDAAKKALPNAIVIQSDSEDLASVQSLGAAVKEHTDHLDGAFLNAGVITQTPFESVTAQEYDNQFNVNVRGLYFQLQSVLPLLKNPSSVVFTSSIASSMAFPGASIYSATKAAVNSFGRVLAIELAPRGVRVNVLSPGPIDTPIIGKTGLDAETQKSMVAAMIEKSVLKRLGTPNECAKAVRFLLSEDSSNIVGIELAIDGGFRLA</sequence>
<dbReference type="Gene3D" id="3.40.50.720">
    <property type="entry name" value="NAD(P)-binding Rossmann-like Domain"/>
    <property type="match status" value="1"/>
</dbReference>
<dbReference type="SMART" id="SM00822">
    <property type="entry name" value="PKS_KR"/>
    <property type="match status" value="1"/>
</dbReference>
<evidence type="ECO:0000256" key="1">
    <source>
        <dbReference type="ARBA" id="ARBA00006484"/>
    </source>
</evidence>
<dbReference type="Pfam" id="PF13561">
    <property type="entry name" value="adh_short_C2"/>
    <property type="match status" value="1"/>
</dbReference>
<evidence type="ECO:0000259" key="2">
    <source>
        <dbReference type="SMART" id="SM00822"/>
    </source>
</evidence>
<name>A0A5B2UVI5_9PSED</name>
<protein>
    <submittedName>
        <fullName evidence="3">SDR family oxidoreductase</fullName>
    </submittedName>
</protein>
<dbReference type="InterPro" id="IPR020904">
    <property type="entry name" value="Sc_DH/Rdtase_CS"/>
</dbReference>
<dbReference type="InterPro" id="IPR036291">
    <property type="entry name" value="NAD(P)-bd_dom_sf"/>
</dbReference>
<dbReference type="PANTHER" id="PTHR43975:SF2">
    <property type="entry name" value="EG:BACR7A4.14 PROTEIN-RELATED"/>
    <property type="match status" value="1"/>
</dbReference>
<evidence type="ECO:0000313" key="4">
    <source>
        <dbReference type="Proteomes" id="UP000325296"/>
    </source>
</evidence>
<dbReference type="PRINTS" id="PR00081">
    <property type="entry name" value="GDHRDH"/>
</dbReference>
<organism evidence="3 4">
    <name type="scientific">Pseudomonas brenneri</name>
    <dbReference type="NCBI Taxonomy" id="129817"/>
    <lineage>
        <taxon>Bacteria</taxon>
        <taxon>Pseudomonadati</taxon>
        <taxon>Pseudomonadota</taxon>
        <taxon>Gammaproteobacteria</taxon>
        <taxon>Pseudomonadales</taxon>
        <taxon>Pseudomonadaceae</taxon>
        <taxon>Pseudomonas</taxon>
    </lineage>
</organism>
<dbReference type="AlphaFoldDB" id="A0A5B2UVI5"/>
<comment type="similarity">
    <text evidence="1">Belongs to the short-chain dehydrogenases/reductases (SDR) family.</text>
</comment>
<dbReference type="SUPFAM" id="SSF51735">
    <property type="entry name" value="NAD(P)-binding Rossmann-fold domains"/>
    <property type="match status" value="1"/>
</dbReference>
<dbReference type="Proteomes" id="UP000325296">
    <property type="component" value="Unassembled WGS sequence"/>
</dbReference>
<accession>A0A5B2UVI5</accession>
<dbReference type="InterPro" id="IPR002347">
    <property type="entry name" value="SDR_fam"/>
</dbReference>
<feature type="domain" description="Ketoreductase" evidence="2">
    <location>
        <begin position="23"/>
        <end position="196"/>
    </location>
</feature>
<dbReference type="PANTHER" id="PTHR43975">
    <property type="entry name" value="ZGC:101858"/>
    <property type="match status" value="1"/>
</dbReference>
<dbReference type="CDD" id="cd05233">
    <property type="entry name" value="SDR_c"/>
    <property type="match status" value="1"/>
</dbReference>
<proteinExistence type="inferred from homology"/>
<dbReference type="EMBL" id="VUOL01000005">
    <property type="protein sequence ID" value="KAA2230472.1"/>
    <property type="molecule type" value="Genomic_DNA"/>
</dbReference>
<dbReference type="FunFam" id="3.40.50.720:FF:000084">
    <property type="entry name" value="Short-chain dehydrogenase reductase"/>
    <property type="match status" value="1"/>
</dbReference>
<reference evidence="3 4" key="1">
    <citation type="submission" date="2019-09" db="EMBL/GenBank/DDBJ databases">
        <title>Draft genome sequence of Pseudomonas brenneri CCUG 51514(T).</title>
        <authorList>
            <person name="Tunovic T."/>
            <person name="Pineiro-Iglesias B."/>
            <person name="Unosson C."/>
            <person name="Inganas E."/>
            <person name="Ohlen M."/>
            <person name="Cardew S."/>
            <person name="Jensie-Markopoulos S."/>
            <person name="Salva-Serra F."/>
            <person name="Jaen-Luchoro D."/>
            <person name="Svensson-Stadler L."/>
            <person name="Chun J."/>
            <person name="Moore E."/>
        </authorList>
    </citation>
    <scope>NUCLEOTIDE SEQUENCE [LARGE SCALE GENOMIC DNA]</scope>
    <source>
        <strain evidence="3 4">CCUG 51514</strain>
    </source>
</reference>
<evidence type="ECO:0000313" key="3">
    <source>
        <dbReference type="EMBL" id="KAA2230472.1"/>
    </source>
</evidence>
<dbReference type="InterPro" id="IPR057326">
    <property type="entry name" value="KR_dom"/>
</dbReference>
<comment type="caution">
    <text evidence="3">The sequence shown here is derived from an EMBL/GenBank/DDBJ whole genome shotgun (WGS) entry which is preliminary data.</text>
</comment>
<dbReference type="PROSITE" id="PS00061">
    <property type="entry name" value="ADH_SHORT"/>
    <property type="match status" value="1"/>
</dbReference>
<gene>
    <name evidence="3" type="ORF">F1720_10800</name>
</gene>